<feature type="compositionally biased region" description="Acidic residues" evidence="1">
    <location>
        <begin position="43"/>
        <end position="70"/>
    </location>
</feature>
<dbReference type="AlphaFoldDB" id="A0AAE1CQ84"/>
<sequence>MKNGAASVTGMFERGRGETAAGRERLNILKLLLQVETIVESCQDNEDNGEDVPDDNDNDGGSDIDEEEKERDDTPLIPEQEGEDRSGFASNTFPFDDFPF</sequence>
<comment type="caution">
    <text evidence="2">The sequence shown here is derived from an EMBL/GenBank/DDBJ whole genome shotgun (WGS) entry which is preliminary data.</text>
</comment>
<evidence type="ECO:0000313" key="3">
    <source>
        <dbReference type="Proteomes" id="UP001283361"/>
    </source>
</evidence>
<accession>A0AAE1CQ84</accession>
<keyword evidence="3" id="KW-1185">Reference proteome</keyword>
<organism evidence="2 3">
    <name type="scientific">Elysia crispata</name>
    <name type="common">lettuce slug</name>
    <dbReference type="NCBI Taxonomy" id="231223"/>
    <lineage>
        <taxon>Eukaryota</taxon>
        <taxon>Metazoa</taxon>
        <taxon>Spiralia</taxon>
        <taxon>Lophotrochozoa</taxon>
        <taxon>Mollusca</taxon>
        <taxon>Gastropoda</taxon>
        <taxon>Heterobranchia</taxon>
        <taxon>Euthyneura</taxon>
        <taxon>Panpulmonata</taxon>
        <taxon>Sacoglossa</taxon>
        <taxon>Placobranchoidea</taxon>
        <taxon>Plakobranchidae</taxon>
        <taxon>Elysia</taxon>
    </lineage>
</organism>
<reference evidence="2" key="1">
    <citation type="journal article" date="2023" name="G3 (Bethesda)">
        <title>A reference genome for the long-term kleptoplast-retaining sea slug Elysia crispata morphotype clarki.</title>
        <authorList>
            <person name="Eastman K.E."/>
            <person name="Pendleton A.L."/>
            <person name="Shaikh M.A."/>
            <person name="Suttiyut T."/>
            <person name="Ogas R."/>
            <person name="Tomko P."/>
            <person name="Gavelis G."/>
            <person name="Widhalm J.R."/>
            <person name="Wisecaver J.H."/>
        </authorList>
    </citation>
    <scope>NUCLEOTIDE SEQUENCE</scope>
    <source>
        <strain evidence="2">ECLA1</strain>
    </source>
</reference>
<proteinExistence type="predicted"/>
<name>A0AAE1CQ84_9GAST</name>
<gene>
    <name evidence="2" type="ORF">RRG08_032624</name>
</gene>
<feature type="region of interest" description="Disordered" evidence="1">
    <location>
        <begin position="41"/>
        <end position="100"/>
    </location>
</feature>
<feature type="region of interest" description="Disordered" evidence="1">
    <location>
        <begin position="1"/>
        <end position="20"/>
    </location>
</feature>
<dbReference type="EMBL" id="JAWDGP010007236">
    <property type="protein sequence ID" value="KAK3727665.1"/>
    <property type="molecule type" value="Genomic_DNA"/>
</dbReference>
<protein>
    <submittedName>
        <fullName evidence="2">Uncharacterized protein</fullName>
    </submittedName>
</protein>
<evidence type="ECO:0000313" key="2">
    <source>
        <dbReference type="EMBL" id="KAK3727665.1"/>
    </source>
</evidence>
<dbReference type="Proteomes" id="UP001283361">
    <property type="component" value="Unassembled WGS sequence"/>
</dbReference>
<evidence type="ECO:0000256" key="1">
    <source>
        <dbReference type="SAM" id="MobiDB-lite"/>
    </source>
</evidence>